<dbReference type="PANTHER" id="PTHR42693:SF33">
    <property type="entry name" value="ARYLSULFATASE"/>
    <property type="match status" value="1"/>
</dbReference>
<feature type="domain" description="Sulfatase N-terminal" evidence="2">
    <location>
        <begin position="7"/>
        <end position="354"/>
    </location>
</feature>
<dbReference type="Gene3D" id="3.40.720.10">
    <property type="entry name" value="Alkaline Phosphatase, subunit A"/>
    <property type="match status" value="1"/>
</dbReference>
<dbReference type="EMBL" id="JACHGT010000003">
    <property type="protein sequence ID" value="MBB6033598.1"/>
    <property type="molecule type" value="Genomic_DNA"/>
</dbReference>
<protein>
    <submittedName>
        <fullName evidence="3">Arylsulfatase A-like enzyme</fullName>
    </submittedName>
</protein>
<evidence type="ECO:0000259" key="2">
    <source>
        <dbReference type="Pfam" id="PF00884"/>
    </source>
</evidence>
<dbReference type="SUPFAM" id="SSF53649">
    <property type="entry name" value="Alkaline phosphatase-like"/>
    <property type="match status" value="1"/>
</dbReference>
<dbReference type="PANTHER" id="PTHR42693">
    <property type="entry name" value="ARYLSULFATASE FAMILY MEMBER"/>
    <property type="match status" value="1"/>
</dbReference>
<organism evidence="3 4">
    <name type="scientific">Phytomonospora endophytica</name>
    <dbReference type="NCBI Taxonomy" id="714109"/>
    <lineage>
        <taxon>Bacteria</taxon>
        <taxon>Bacillati</taxon>
        <taxon>Actinomycetota</taxon>
        <taxon>Actinomycetes</taxon>
        <taxon>Micromonosporales</taxon>
        <taxon>Micromonosporaceae</taxon>
        <taxon>Phytomonospora</taxon>
    </lineage>
</organism>
<name>A0A841FID3_9ACTN</name>
<dbReference type="Pfam" id="PF00884">
    <property type="entry name" value="Sulfatase"/>
    <property type="match status" value="1"/>
</dbReference>
<dbReference type="InterPro" id="IPR000917">
    <property type="entry name" value="Sulfatase_N"/>
</dbReference>
<dbReference type="GO" id="GO:0004065">
    <property type="term" value="F:arylsulfatase activity"/>
    <property type="evidence" value="ECO:0007669"/>
    <property type="project" value="TreeGrafter"/>
</dbReference>
<accession>A0A841FID3</accession>
<dbReference type="AlphaFoldDB" id="A0A841FID3"/>
<evidence type="ECO:0000313" key="3">
    <source>
        <dbReference type="EMBL" id="MBB6033598.1"/>
    </source>
</evidence>
<reference evidence="3 4" key="1">
    <citation type="submission" date="2020-08" db="EMBL/GenBank/DDBJ databases">
        <title>Genomic Encyclopedia of Type Strains, Phase IV (KMG-IV): sequencing the most valuable type-strain genomes for metagenomic binning, comparative biology and taxonomic classification.</title>
        <authorList>
            <person name="Goeker M."/>
        </authorList>
    </citation>
    <scope>NUCLEOTIDE SEQUENCE [LARGE SCALE GENOMIC DNA]</scope>
    <source>
        <strain evidence="3 4">YIM 65646</strain>
    </source>
</reference>
<comment type="similarity">
    <text evidence="1">Belongs to the sulfatase family.</text>
</comment>
<dbReference type="Proteomes" id="UP000548476">
    <property type="component" value="Unassembled WGS sequence"/>
</dbReference>
<sequence length="473" mass="52280">MTPPRRPNVVWIVSDDHGYADRSRLGIHPEVKTPALDRLADEGVSCTEAYVSAPICSPSRAGIVSGTHQRRWGVRWFDDAAFPPDDLPTVAERFRDNGYATGYLGKVHYGPERPGDRACPENHGFGESFYGLAGMQQGRLNYLRHSDAAVAEYGPEASWRMAVQPMFDDGESTELEGFLTGELGERARDFVERNAEGPFFLQLAFNAVHNFCWQLPADELAARGLPPHEDWDPDVSTYLDWYDGAISPALEHGREYYLAQLELMDTEIGRLLDTLDALGLAEDTLVVYTTDNGGSTCNYGDNTPLAGTKYTLWEGGIRVPLIVRWPGGGLPAGVERDGLVSTLDLMPTSLAAAEVDSAQWSHCDGVDQLAHWRGDESSRHEALHWDCGFQWAVRDSRHKLRFADGESATAKAIEQVEHARPGDGLALYDLREDPGETKDLAAELPEVVARLRAAWETWPALQGLRGETVGERC</sequence>
<dbReference type="InterPro" id="IPR050738">
    <property type="entry name" value="Sulfatase"/>
</dbReference>
<dbReference type="Gene3D" id="3.30.1120.10">
    <property type="match status" value="1"/>
</dbReference>
<proteinExistence type="inferred from homology"/>
<dbReference type="InterPro" id="IPR017850">
    <property type="entry name" value="Alkaline_phosphatase_core_sf"/>
</dbReference>
<comment type="caution">
    <text evidence="3">The sequence shown here is derived from an EMBL/GenBank/DDBJ whole genome shotgun (WGS) entry which is preliminary data.</text>
</comment>
<evidence type="ECO:0000313" key="4">
    <source>
        <dbReference type="Proteomes" id="UP000548476"/>
    </source>
</evidence>
<dbReference type="RefSeq" id="WP_184786495.1">
    <property type="nucleotide sequence ID" value="NZ_BONT01000014.1"/>
</dbReference>
<evidence type="ECO:0000256" key="1">
    <source>
        <dbReference type="ARBA" id="ARBA00008779"/>
    </source>
</evidence>
<gene>
    <name evidence="3" type="ORF">HNR73_001448</name>
</gene>
<keyword evidence="4" id="KW-1185">Reference proteome</keyword>